<feature type="transmembrane region" description="Helical" evidence="8">
    <location>
        <begin position="300"/>
        <end position="320"/>
    </location>
</feature>
<name>A0ABT6Y5E6_9BACT</name>
<evidence type="ECO:0000256" key="4">
    <source>
        <dbReference type="ARBA" id="ARBA00022475"/>
    </source>
</evidence>
<protein>
    <recommendedName>
        <fullName evidence="8">Magnesium transport protein CorA</fullName>
    </recommendedName>
</protein>
<dbReference type="Proteomes" id="UP001236507">
    <property type="component" value="Unassembled WGS sequence"/>
</dbReference>
<dbReference type="InterPro" id="IPR004488">
    <property type="entry name" value="Mg/Co-transport_prot_CorA"/>
</dbReference>
<evidence type="ECO:0000256" key="2">
    <source>
        <dbReference type="ARBA" id="ARBA00009765"/>
    </source>
</evidence>
<gene>
    <name evidence="8 9" type="primary">corA</name>
    <name evidence="9" type="ORF">QM524_06160</name>
</gene>
<keyword evidence="6 8" id="KW-1133">Transmembrane helix</keyword>
<dbReference type="PANTHER" id="PTHR46494:SF1">
    <property type="entry name" value="CORA FAMILY METAL ION TRANSPORTER (EUROFUNG)"/>
    <property type="match status" value="1"/>
</dbReference>
<evidence type="ECO:0000256" key="1">
    <source>
        <dbReference type="ARBA" id="ARBA00004651"/>
    </source>
</evidence>
<organism evidence="9 10">
    <name type="scientific">Flectobacillus roseus</name>
    <dbReference type="NCBI Taxonomy" id="502259"/>
    <lineage>
        <taxon>Bacteria</taxon>
        <taxon>Pseudomonadati</taxon>
        <taxon>Bacteroidota</taxon>
        <taxon>Cytophagia</taxon>
        <taxon>Cytophagales</taxon>
        <taxon>Flectobacillaceae</taxon>
        <taxon>Flectobacillus</taxon>
    </lineage>
</organism>
<dbReference type="NCBIfam" id="TIGR00383">
    <property type="entry name" value="corA"/>
    <property type="match status" value="1"/>
</dbReference>
<dbReference type="InterPro" id="IPR045863">
    <property type="entry name" value="CorA_TM1_TM2"/>
</dbReference>
<dbReference type="Gene3D" id="3.30.460.20">
    <property type="entry name" value="CorA soluble domain-like"/>
    <property type="match status" value="1"/>
</dbReference>
<sequence>MSKRKRNNSQTTLGTSPGTLTYVGADVNYATKITWVEYNNEEYKVCQIPHFSDLNQLELSKNKRHWFNIDGIHEPQVIATIGEIFNLHPLILEDIMNTEQKPKFESYEGNQLFFTFKMLNYNASTREIESEHLSLVLIDNCVLSFQEERTTDIFLPVQNRIVASAGKTRKNGVDYLIYCLIDLVVDNYFMCLDCLSDEIERLEEDIIQDAKPIAMRELYGLKREEMALRKSIYPLREMIATVLREDYPSITHYTSLYFRDVLDHTSQLIENIDSHRDLIASLMDLYLSQVSNKMNNIMKVLTVISVIFMPLTFVAGIYGMNFDNMPELHWKYSYPVVWIVMIVMVILMLIGFKRKGWL</sequence>
<dbReference type="SUPFAM" id="SSF143865">
    <property type="entry name" value="CorA soluble domain-like"/>
    <property type="match status" value="1"/>
</dbReference>
<dbReference type="Gene3D" id="1.20.58.340">
    <property type="entry name" value="Magnesium transport protein CorA, transmembrane region"/>
    <property type="match status" value="2"/>
</dbReference>
<dbReference type="Pfam" id="PF01544">
    <property type="entry name" value="CorA"/>
    <property type="match status" value="1"/>
</dbReference>
<evidence type="ECO:0000256" key="7">
    <source>
        <dbReference type="ARBA" id="ARBA00023136"/>
    </source>
</evidence>
<accession>A0ABT6Y5E6</accession>
<dbReference type="PANTHER" id="PTHR46494">
    <property type="entry name" value="CORA FAMILY METAL ION TRANSPORTER (EUROFUNG)"/>
    <property type="match status" value="1"/>
</dbReference>
<evidence type="ECO:0000313" key="9">
    <source>
        <dbReference type="EMBL" id="MDI9858782.1"/>
    </source>
</evidence>
<comment type="caution">
    <text evidence="9">The sequence shown here is derived from an EMBL/GenBank/DDBJ whole genome shotgun (WGS) entry which is preliminary data.</text>
</comment>
<evidence type="ECO:0000256" key="8">
    <source>
        <dbReference type="RuleBase" id="RU362010"/>
    </source>
</evidence>
<dbReference type="SUPFAM" id="SSF144083">
    <property type="entry name" value="Magnesium transport protein CorA, transmembrane region"/>
    <property type="match status" value="1"/>
</dbReference>
<keyword evidence="8" id="KW-0460">Magnesium</keyword>
<dbReference type="EMBL" id="JASHIF010000004">
    <property type="protein sequence ID" value="MDI9858782.1"/>
    <property type="molecule type" value="Genomic_DNA"/>
</dbReference>
<dbReference type="RefSeq" id="WP_283343902.1">
    <property type="nucleotide sequence ID" value="NZ_JASHIF010000004.1"/>
</dbReference>
<feature type="transmembrane region" description="Helical" evidence="8">
    <location>
        <begin position="332"/>
        <end position="352"/>
    </location>
</feature>
<keyword evidence="3 8" id="KW-0813">Transport</keyword>
<keyword evidence="4 8" id="KW-1003">Cell membrane</keyword>
<dbReference type="InterPro" id="IPR045861">
    <property type="entry name" value="CorA_cytoplasmic_dom"/>
</dbReference>
<evidence type="ECO:0000256" key="3">
    <source>
        <dbReference type="ARBA" id="ARBA00022448"/>
    </source>
</evidence>
<reference evidence="9 10" key="1">
    <citation type="submission" date="2023-05" db="EMBL/GenBank/DDBJ databases">
        <title>Novel species of genus Flectobacillus isolated from stream in China.</title>
        <authorList>
            <person name="Lu H."/>
        </authorList>
    </citation>
    <scope>NUCLEOTIDE SEQUENCE [LARGE SCALE GENOMIC DNA]</scope>
    <source>
        <strain evidence="9 10">KCTC 42575</strain>
    </source>
</reference>
<comment type="function">
    <text evidence="8">Mediates influx of magnesium ions.</text>
</comment>
<evidence type="ECO:0000256" key="6">
    <source>
        <dbReference type="ARBA" id="ARBA00022989"/>
    </source>
</evidence>
<dbReference type="InterPro" id="IPR002523">
    <property type="entry name" value="MgTranspt_CorA/ZnTranspt_ZntB"/>
</dbReference>
<keyword evidence="10" id="KW-1185">Reference proteome</keyword>
<evidence type="ECO:0000313" key="10">
    <source>
        <dbReference type="Proteomes" id="UP001236507"/>
    </source>
</evidence>
<keyword evidence="5 8" id="KW-0812">Transmembrane</keyword>
<comment type="subcellular location">
    <subcellularLocation>
        <location evidence="1">Cell membrane</location>
        <topology evidence="1">Multi-pass membrane protein</topology>
    </subcellularLocation>
    <subcellularLocation>
        <location evidence="8">Membrane</location>
        <topology evidence="8">Multi-pass membrane protein</topology>
    </subcellularLocation>
</comment>
<comment type="similarity">
    <text evidence="2 8">Belongs to the CorA metal ion transporter (MIT) (TC 1.A.35) family.</text>
</comment>
<proteinExistence type="inferred from homology"/>
<keyword evidence="7 8" id="KW-0472">Membrane</keyword>
<evidence type="ECO:0000256" key="5">
    <source>
        <dbReference type="ARBA" id="ARBA00022692"/>
    </source>
</evidence>
<keyword evidence="8" id="KW-0406">Ion transport</keyword>
<dbReference type="CDD" id="cd12828">
    <property type="entry name" value="TmCorA-like_1"/>
    <property type="match status" value="1"/>
</dbReference>